<feature type="domain" description="Acylphosphatase-like" evidence="8">
    <location>
        <begin position="3"/>
        <end position="90"/>
    </location>
</feature>
<evidence type="ECO:0000256" key="5">
    <source>
        <dbReference type="PROSITE-ProRule" id="PRU00520"/>
    </source>
</evidence>
<evidence type="ECO:0000256" key="3">
    <source>
        <dbReference type="ARBA" id="ARBA00015991"/>
    </source>
</evidence>
<evidence type="ECO:0000256" key="2">
    <source>
        <dbReference type="ARBA" id="ARBA00012150"/>
    </source>
</evidence>
<dbReference type="PROSITE" id="PS00151">
    <property type="entry name" value="ACYLPHOSPHATASE_2"/>
    <property type="match status" value="1"/>
</dbReference>
<keyword evidence="10" id="KW-1185">Reference proteome</keyword>
<dbReference type="GO" id="GO:0003998">
    <property type="term" value="F:acylphosphatase activity"/>
    <property type="evidence" value="ECO:0007669"/>
    <property type="project" value="UniProtKB-EC"/>
</dbReference>
<dbReference type="InterPro" id="IPR017968">
    <property type="entry name" value="Acylphosphatase_CS"/>
</dbReference>
<comment type="catalytic activity">
    <reaction evidence="4 5 6">
        <text>an acyl phosphate + H2O = a carboxylate + phosphate + H(+)</text>
        <dbReference type="Rhea" id="RHEA:14965"/>
        <dbReference type="ChEBI" id="CHEBI:15377"/>
        <dbReference type="ChEBI" id="CHEBI:15378"/>
        <dbReference type="ChEBI" id="CHEBI:29067"/>
        <dbReference type="ChEBI" id="CHEBI:43474"/>
        <dbReference type="ChEBI" id="CHEBI:59918"/>
        <dbReference type="EC" id="3.6.1.7"/>
    </reaction>
</comment>
<dbReference type="PROSITE" id="PS51160">
    <property type="entry name" value="ACYLPHOSPHATASE_3"/>
    <property type="match status" value="1"/>
</dbReference>
<dbReference type="NCBIfam" id="NF011000">
    <property type="entry name" value="PRK14426.1"/>
    <property type="match status" value="1"/>
</dbReference>
<comment type="similarity">
    <text evidence="1 7">Belongs to the acylphosphatase family.</text>
</comment>
<reference evidence="9" key="2">
    <citation type="journal article" date="2023" name="Pathogens">
        <title>Pathological Features and Genomic Characterization of an Actinobacillus equuli subsp. equuli Bearing Unique Virulence-Associated Genes from an Adult Horse with Pleuropneumonia.</title>
        <authorList>
            <person name="Kamali M."/>
            <person name="Carossino M."/>
            <person name="Del Piero F."/>
            <person name="Peak L."/>
            <person name="Mitchell M.S."/>
            <person name="Willette J."/>
            <person name="Baker R."/>
            <person name="Li F."/>
            <person name="Kenez A."/>
            <person name="Balasuriya U.B.R."/>
            <person name="Go Y.Y."/>
        </authorList>
    </citation>
    <scope>NUCLEOTIDE SEQUENCE</scope>
    <source>
        <strain evidence="9">4524</strain>
    </source>
</reference>
<dbReference type="InterPro" id="IPR020456">
    <property type="entry name" value="Acylphosphatase"/>
</dbReference>
<dbReference type="EC" id="3.6.1.7" evidence="2 5"/>
<evidence type="ECO:0000313" key="10">
    <source>
        <dbReference type="Proteomes" id="UP001142444"/>
    </source>
</evidence>
<evidence type="ECO:0000313" key="9">
    <source>
        <dbReference type="EMBL" id="MDE8033882.1"/>
    </source>
</evidence>
<dbReference type="InterPro" id="IPR036046">
    <property type="entry name" value="Acylphosphatase-like_dom_sf"/>
</dbReference>
<reference evidence="9" key="1">
    <citation type="submission" date="2022-11" db="EMBL/GenBank/DDBJ databases">
        <authorList>
            <person name="Kamali M."/>
            <person name="Peak L."/>
            <person name="Go Y.Y."/>
            <person name="Balasuriya U.B.R."/>
            <person name="Carossino M."/>
        </authorList>
    </citation>
    <scope>NUCLEOTIDE SEQUENCE</scope>
    <source>
        <strain evidence="9">4524</strain>
    </source>
</reference>
<name>A0A9X4JBJ0_ACTEU</name>
<sequence length="90" mass="10193">MQQKLFIVTGHVQGVGFRFFTLQEAGKLGIKGYVKNRPEGSVEVVAMGSEAQMAAFRNWLQKGPPTSAVRNLIEQSYQGSEQFERFEIRR</sequence>
<dbReference type="AlphaFoldDB" id="A0A9X4JBJ0"/>
<evidence type="ECO:0000259" key="8">
    <source>
        <dbReference type="PROSITE" id="PS51160"/>
    </source>
</evidence>
<proteinExistence type="inferred from homology"/>
<dbReference type="NCBIfam" id="NF011019">
    <property type="entry name" value="PRK14448.1"/>
    <property type="match status" value="1"/>
</dbReference>
<keyword evidence="5 6" id="KW-0378">Hydrolase</keyword>
<gene>
    <name evidence="9" type="ORF">OQ257_01680</name>
</gene>
<dbReference type="Pfam" id="PF00708">
    <property type="entry name" value="Acylphosphatase"/>
    <property type="match status" value="1"/>
</dbReference>
<evidence type="ECO:0000256" key="4">
    <source>
        <dbReference type="ARBA" id="ARBA00047645"/>
    </source>
</evidence>
<dbReference type="PANTHER" id="PTHR47268:SF4">
    <property type="entry name" value="ACYLPHOSPHATASE"/>
    <property type="match status" value="1"/>
</dbReference>
<dbReference type="PROSITE" id="PS00150">
    <property type="entry name" value="ACYLPHOSPHATASE_1"/>
    <property type="match status" value="1"/>
</dbReference>
<dbReference type="Proteomes" id="UP001142444">
    <property type="component" value="Unassembled WGS sequence"/>
</dbReference>
<evidence type="ECO:0000256" key="1">
    <source>
        <dbReference type="ARBA" id="ARBA00005614"/>
    </source>
</evidence>
<dbReference type="PANTHER" id="PTHR47268">
    <property type="entry name" value="ACYLPHOSPHATASE"/>
    <property type="match status" value="1"/>
</dbReference>
<evidence type="ECO:0000256" key="7">
    <source>
        <dbReference type="RuleBase" id="RU004168"/>
    </source>
</evidence>
<dbReference type="RefSeq" id="WP_275217169.1">
    <property type="nucleotide sequence ID" value="NZ_JAPHVQ010000001.1"/>
</dbReference>
<protein>
    <recommendedName>
        <fullName evidence="3 5">Acylphosphatase</fullName>
        <ecNumber evidence="2 5">3.6.1.7</ecNumber>
    </recommendedName>
</protein>
<dbReference type="EMBL" id="JAPHVQ010000001">
    <property type="protein sequence ID" value="MDE8033882.1"/>
    <property type="molecule type" value="Genomic_DNA"/>
</dbReference>
<accession>A0A9X4JBJ0</accession>
<evidence type="ECO:0000256" key="6">
    <source>
        <dbReference type="RuleBase" id="RU000553"/>
    </source>
</evidence>
<organism evidence="9 10">
    <name type="scientific">Actinobacillus equuli subsp. equuli</name>
    <dbReference type="NCBI Taxonomy" id="202947"/>
    <lineage>
        <taxon>Bacteria</taxon>
        <taxon>Pseudomonadati</taxon>
        <taxon>Pseudomonadota</taxon>
        <taxon>Gammaproteobacteria</taxon>
        <taxon>Pasteurellales</taxon>
        <taxon>Pasteurellaceae</taxon>
        <taxon>Actinobacillus</taxon>
    </lineage>
</organism>
<feature type="active site" evidence="5">
    <location>
        <position position="36"/>
    </location>
</feature>
<dbReference type="InterPro" id="IPR001792">
    <property type="entry name" value="Acylphosphatase-like_dom"/>
</dbReference>
<comment type="caution">
    <text evidence="9">The sequence shown here is derived from an EMBL/GenBank/DDBJ whole genome shotgun (WGS) entry which is preliminary data.</text>
</comment>
<feature type="active site" evidence="5">
    <location>
        <position position="18"/>
    </location>
</feature>
<dbReference type="SUPFAM" id="SSF54975">
    <property type="entry name" value="Acylphosphatase/BLUF domain-like"/>
    <property type="match status" value="1"/>
</dbReference>
<dbReference type="Gene3D" id="3.30.70.100">
    <property type="match status" value="1"/>
</dbReference>